<dbReference type="Proteomes" id="UP001456524">
    <property type="component" value="Unassembled WGS sequence"/>
</dbReference>
<feature type="compositionally biased region" description="Basic and acidic residues" evidence="1">
    <location>
        <begin position="320"/>
        <end position="330"/>
    </location>
</feature>
<feature type="compositionally biased region" description="Low complexity" evidence="1">
    <location>
        <begin position="140"/>
        <end position="162"/>
    </location>
</feature>
<feature type="compositionally biased region" description="Polar residues" evidence="1">
    <location>
        <begin position="298"/>
        <end position="315"/>
    </location>
</feature>
<feature type="compositionally biased region" description="Basic and acidic residues" evidence="1">
    <location>
        <begin position="350"/>
        <end position="360"/>
    </location>
</feature>
<evidence type="ECO:0000256" key="1">
    <source>
        <dbReference type="SAM" id="MobiDB-lite"/>
    </source>
</evidence>
<dbReference type="EMBL" id="JBBWUH010000008">
    <property type="protein sequence ID" value="KAK8159835.1"/>
    <property type="molecule type" value="Genomic_DNA"/>
</dbReference>
<evidence type="ECO:0000313" key="3">
    <source>
        <dbReference type="Proteomes" id="UP001456524"/>
    </source>
</evidence>
<sequence length="360" mass="39459">MAQKTDLIHNFHDYSLSFGMMHPISGHAPQRRGAAARPPENIVQQEEWDTLTNKKQSKGKGSAEEKHHQGDITAHLLTCNPNPTTTIDDQDIDRTLSALAASSGGADADEETVESAYDGRLHLSFAVVTPSSSPSPSPTPRSTSASAQEAGGEKAAAAAAAAPRRKDSVIQRPCEREEKGSGEGKGEYDPFNYNRRFDVGGDVRSNLEDYHGKGEEEAERPLKQSESESESGKEDTGKERCSVSDAGADLLETNDYQRCKDTRDDEVAVRRSEKNAEDTSDALEEKVDADKVNDESNRNSQSFLFDATPTPQSLTPAGGGKKEKLKEKKLKEKKLKEKKLKEKKLKEKKLKKETTGRTTI</sequence>
<feature type="region of interest" description="Disordered" evidence="1">
    <location>
        <begin position="127"/>
        <end position="360"/>
    </location>
</feature>
<reference evidence="2 3" key="1">
    <citation type="journal article" date="2022" name="G3 (Bethesda)">
        <title>Enemy or ally: a genomic approach to elucidate the lifestyle of Phyllosticta citrichinaensis.</title>
        <authorList>
            <person name="Buijs V.A."/>
            <person name="Groenewald J.Z."/>
            <person name="Haridas S."/>
            <person name="LaButti K.M."/>
            <person name="Lipzen A."/>
            <person name="Martin F.M."/>
            <person name="Barry K."/>
            <person name="Grigoriev I.V."/>
            <person name="Crous P.W."/>
            <person name="Seidl M.F."/>
        </authorList>
    </citation>
    <scope>NUCLEOTIDE SEQUENCE [LARGE SCALE GENOMIC DNA]</scope>
    <source>
        <strain evidence="2 3">CBS 129764</strain>
    </source>
</reference>
<comment type="caution">
    <text evidence="2">The sequence shown here is derived from an EMBL/GenBank/DDBJ whole genome shotgun (WGS) entry which is preliminary data.</text>
</comment>
<proteinExistence type="predicted"/>
<evidence type="ECO:0000313" key="2">
    <source>
        <dbReference type="EMBL" id="KAK8159835.1"/>
    </source>
</evidence>
<protein>
    <submittedName>
        <fullName evidence="2">Uncharacterized protein</fullName>
    </submittedName>
</protein>
<feature type="compositionally biased region" description="Basic and acidic residues" evidence="1">
    <location>
        <begin position="164"/>
        <end position="188"/>
    </location>
</feature>
<feature type="compositionally biased region" description="Basic residues" evidence="1">
    <location>
        <begin position="331"/>
        <end position="349"/>
    </location>
</feature>
<name>A0ABR1XM69_9PEZI</name>
<feature type="compositionally biased region" description="Basic and acidic residues" evidence="1">
    <location>
        <begin position="195"/>
        <end position="242"/>
    </location>
</feature>
<feature type="compositionally biased region" description="Basic and acidic residues" evidence="1">
    <location>
        <begin position="255"/>
        <end position="297"/>
    </location>
</feature>
<feature type="region of interest" description="Disordered" evidence="1">
    <location>
        <begin position="24"/>
        <end position="91"/>
    </location>
</feature>
<feature type="compositionally biased region" description="Basic and acidic residues" evidence="1">
    <location>
        <begin position="61"/>
        <end position="70"/>
    </location>
</feature>
<keyword evidence="3" id="KW-1185">Reference proteome</keyword>
<gene>
    <name evidence="2" type="ORF">IWX90DRAFT_489249</name>
</gene>
<accession>A0ABR1XM69</accession>
<organism evidence="2 3">
    <name type="scientific">Phyllosticta citrichinensis</name>
    <dbReference type="NCBI Taxonomy" id="1130410"/>
    <lineage>
        <taxon>Eukaryota</taxon>
        <taxon>Fungi</taxon>
        <taxon>Dikarya</taxon>
        <taxon>Ascomycota</taxon>
        <taxon>Pezizomycotina</taxon>
        <taxon>Dothideomycetes</taxon>
        <taxon>Dothideomycetes incertae sedis</taxon>
        <taxon>Botryosphaeriales</taxon>
        <taxon>Phyllostictaceae</taxon>
        <taxon>Phyllosticta</taxon>
    </lineage>
</organism>